<evidence type="ECO:0000256" key="2">
    <source>
        <dbReference type="ARBA" id="ARBA00022448"/>
    </source>
</evidence>
<dbReference type="PANTHER" id="PTHR30061">
    <property type="entry name" value="MALTOSE-BINDING PERIPLASMIC PROTEIN"/>
    <property type="match status" value="1"/>
</dbReference>
<feature type="region of interest" description="Disordered" evidence="4">
    <location>
        <begin position="23"/>
        <end position="49"/>
    </location>
</feature>
<evidence type="ECO:0000256" key="1">
    <source>
        <dbReference type="ARBA" id="ARBA00008520"/>
    </source>
</evidence>
<dbReference type="SUPFAM" id="SSF53850">
    <property type="entry name" value="Periplasmic binding protein-like II"/>
    <property type="match status" value="1"/>
</dbReference>
<dbReference type="AlphaFoldDB" id="A0A9D2TBL1"/>
<feature type="non-terminal residue" evidence="6">
    <location>
        <position position="130"/>
    </location>
</feature>
<comment type="caution">
    <text evidence="6">The sequence shown here is derived from an EMBL/GenBank/DDBJ whole genome shotgun (WGS) entry which is preliminary data.</text>
</comment>
<accession>A0A9D2TBL1</accession>
<dbReference type="EMBL" id="DWVZ01000047">
    <property type="protein sequence ID" value="HJC62728.1"/>
    <property type="molecule type" value="Genomic_DNA"/>
</dbReference>
<reference evidence="6" key="1">
    <citation type="journal article" date="2021" name="PeerJ">
        <title>Extensive microbial diversity within the chicken gut microbiome revealed by metagenomics and culture.</title>
        <authorList>
            <person name="Gilroy R."/>
            <person name="Ravi A."/>
            <person name="Getino M."/>
            <person name="Pursley I."/>
            <person name="Horton D.L."/>
            <person name="Alikhan N.F."/>
            <person name="Baker D."/>
            <person name="Gharbi K."/>
            <person name="Hall N."/>
            <person name="Watson M."/>
            <person name="Adriaenssens E.M."/>
            <person name="Foster-Nyarko E."/>
            <person name="Jarju S."/>
            <person name="Secka A."/>
            <person name="Antonio M."/>
            <person name="Oren A."/>
            <person name="Chaudhuri R.R."/>
            <person name="La Ragione R."/>
            <person name="Hildebrand F."/>
            <person name="Pallen M.J."/>
        </authorList>
    </citation>
    <scope>NUCLEOTIDE SEQUENCE</scope>
    <source>
        <strain evidence="6">ChiBcec2-3848</strain>
    </source>
</reference>
<organism evidence="6 7">
    <name type="scientific">Candidatus Blautia merdavium</name>
    <dbReference type="NCBI Taxonomy" id="2838494"/>
    <lineage>
        <taxon>Bacteria</taxon>
        <taxon>Bacillati</taxon>
        <taxon>Bacillota</taxon>
        <taxon>Clostridia</taxon>
        <taxon>Lachnospirales</taxon>
        <taxon>Lachnospiraceae</taxon>
        <taxon>Blautia</taxon>
    </lineage>
</organism>
<dbReference type="Proteomes" id="UP000823886">
    <property type="component" value="Unassembled WGS sequence"/>
</dbReference>
<feature type="signal peptide" evidence="5">
    <location>
        <begin position="1"/>
        <end position="20"/>
    </location>
</feature>
<keyword evidence="2" id="KW-0813">Transport</keyword>
<dbReference type="InterPro" id="IPR006059">
    <property type="entry name" value="SBP"/>
</dbReference>
<dbReference type="Pfam" id="PF01547">
    <property type="entry name" value="SBP_bac_1"/>
    <property type="match status" value="1"/>
</dbReference>
<protein>
    <submittedName>
        <fullName evidence="6">Extracellular solute-binding protein</fullName>
    </submittedName>
</protein>
<evidence type="ECO:0000256" key="5">
    <source>
        <dbReference type="SAM" id="SignalP"/>
    </source>
</evidence>
<keyword evidence="3 5" id="KW-0732">Signal</keyword>
<evidence type="ECO:0000256" key="4">
    <source>
        <dbReference type="SAM" id="MobiDB-lite"/>
    </source>
</evidence>
<dbReference type="GO" id="GO:1901982">
    <property type="term" value="F:maltose binding"/>
    <property type="evidence" value="ECO:0007669"/>
    <property type="project" value="TreeGrafter"/>
</dbReference>
<gene>
    <name evidence="6" type="ORF">H9753_03785</name>
</gene>
<dbReference type="GO" id="GO:0055052">
    <property type="term" value="C:ATP-binding cassette (ABC) transporter complex, substrate-binding subunit-containing"/>
    <property type="evidence" value="ECO:0007669"/>
    <property type="project" value="TreeGrafter"/>
</dbReference>
<comment type="similarity">
    <text evidence="1">Belongs to the bacterial solute-binding protein 1 family.</text>
</comment>
<feature type="compositionally biased region" description="Polar residues" evidence="4">
    <location>
        <begin position="25"/>
        <end position="37"/>
    </location>
</feature>
<evidence type="ECO:0000313" key="6">
    <source>
        <dbReference type="EMBL" id="HJC62728.1"/>
    </source>
</evidence>
<dbReference type="PROSITE" id="PS51257">
    <property type="entry name" value="PROKAR_LIPOPROTEIN"/>
    <property type="match status" value="1"/>
</dbReference>
<proteinExistence type="inferred from homology"/>
<name>A0A9D2TBL1_9FIRM</name>
<dbReference type="PANTHER" id="PTHR30061:SF50">
    <property type="entry name" value="MALTOSE_MALTODEXTRIN-BINDING PERIPLASMIC PROTEIN"/>
    <property type="match status" value="1"/>
</dbReference>
<evidence type="ECO:0000313" key="7">
    <source>
        <dbReference type="Proteomes" id="UP000823886"/>
    </source>
</evidence>
<evidence type="ECO:0000256" key="3">
    <source>
        <dbReference type="ARBA" id="ARBA00022729"/>
    </source>
</evidence>
<feature type="chain" id="PRO_5039437909" evidence="5">
    <location>
        <begin position="21"/>
        <end position="130"/>
    </location>
</feature>
<dbReference type="Gene3D" id="3.40.190.10">
    <property type="entry name" value="Periplasmic binding protein-like II"/>
    <property type="match status" value="1"/>
</dbReference>
<sequence length="130" mass="13770">MKKKLVYVVTGLLASMSILGGCGQESENSSGAGTSQGETSSDETKSSEEVVEITYTSRGNADEIKVYQQAVDAFNEAQDKIHVNFEVSPSDGYNQQLITQLAGGTAADVIFVEDTIISQLVNNGTIADLT</sequence>
<reference evidence="6" key="2">
    <citation type="submission" date="2021-04" db="EMBL/GenBank/DDBJ databases">
        <authorList>
            <person name="Gilroy R."/>
        </authorList>
    </citation>
    <scope>NUCLEOTIDE SEQUENCE</scope>
    <source>
        <strain evidence="6">ChiBcec2-3848</strain>
    </source>
</reference>
<dbReference type="GO" id="GO:0015768">
    <property type="term" value="P:maltose transport"/>
    <property type="evidence" value="ECO:0007669"/>
    <property type="project" value="TreeGrafter"/>
</dbReference>
<dbReference type="GO" id="GO:0042956">
    <property type="term" value="P:maltodextrin transmembrane transport"/>
    <property type="evidence" value="ECO:0007669"/>
    <property type="project" value="TreeGrafter"/>
</dbReference>